<dbReference type="Proteomes" id="UP000056109">
    <property type="component" value="Chromosome I"/>
</dbReference>
<dbReference type="EMBL" id="LN606600">
    <property type="protein sequence ID" value="CEF42146.1"/>
    <property type="molecule type" value="Genomic_DNA"/>
</dbReference>
<feature type="domain" description="Glycosyltransferase 2-like" evidence="1">
    <location>
        <begin position="23"/>
        <end position="148"/>
    </location>
</feature>
<dbReference type="InterPro" id="IPR001173">
    <property type="entry name" value="Glyco_trans_2-like"/>
</dbReference>
<dbReference type="Pfam" id="PF00535">
    <property type="entry name" value="Glycos_transf_2"/>
    <property type="match status" value="1"/>
</dbReference>
<dbReference type="InterPro" id="IPR029044">
    <property type="entry name" value="Nucleotide-diphossugar_trans"/>
</dbReference>
<gene>
    <name evidence="2" type="ORF">ASN_2890</name>
</gene>
<dbReference type="KEGG" id="asz:ASN_2890"/>
<proteinExistence type="predicted"/>
<name>A0A0U5BCR9_9PROT</name>
<dbReference type="RefSeq" id="WP_058988451.1">
    <property type="nucleotide sequence ID" value="NZ_LN606600.1"/>
</dbReference>
<protein>
    <submittedName>
        <fullName evidence="2">Putative glycosyl transferase</fullName>
    </submittedName>
</protein>
<dbReference type="CDD" id="cd00761">
    <property type="entry name" value="Glyco_tranf_GTA_type"/>
    <property type="match status" value="1"/>
</dbReference>
<accession>A0A0U5BCR9</accession>
<keyword evidence="2" id="KW-0808">Transferase</keyword>
<dbReference type="GeneID" id="34783855"/>
<dbReference type="SUPFAM" id="SSF53448">
    <property type="entry name" value="Nucleotide-diphospho-sugar transferases"/>
    <property type="match status" value="1"/>
</dbReference>
<evidence type="ECO:0000259" key="1">
    <source>
        <dbReference type="Pfam" id="PF00535"/>
    </source>
</evidence>
<reference evidence="3" key="1">
    <citation type="submission" date="2014-09" db="EMBL/GenBank/DDBJ databases">
        <authorList>
            <person name="Illeghems K.G."/>
        </authorList>
    </citation>
    <scope>NUCLEOTIDE SEQUENCE [LARGE SCALE GENOMIC DNA]</scope>
    <source>
        <strain evidence="3">108B</strain>
    </source>
</reference>
<dbReference type="PANTHER" id="PTHR22916">
    <property type="entry name" value="GLYCOSYLTRANSFERASE"/>
    <property type="match status" value="1"/>
</dbReference>
<sequence length="400" mass="45133">MKKNEIVFKNEQFSSPLQAGSVSIIVPVYNTENYVIETLNSLMGEEQGRHEILVVHDGGTDNSLNLAIEWAKTVENPVAIIDQANAGLSQARMSGLSHARGDYIAFLDSDDVVTPGLYTRMARYAAEEQCELVICRSAVFDDSNSHLSDFYDDWLWNDLLQNAPSKTTSLKDSPMLLRLEPNANTRVMSRAFMVAEGICFEQGLIFEDLPPHTHEMAAARRIGLLNETGYHYRINRPGKITQERSQRRFHIFKSVELAIQYGKQYSIDNEAGAALVSLMTRMIIWCGENVLLPQRQEFFTQACELYATIPEDWFATYHRVFSENPWEIRQSLFLKNNDRLALVKDTLAVHEKEDDASSEAQSSLLANGDARPVIHPKRLVGAAKRRLGNLMNKMSNISGS</sequence>
<dbReference type="GO" id="GO:0016758">
    <property type="term" value="F:hexosyltransferase activity"/>
    <property type="evidence" value="ECO:0007669"/>
    <property type="project" value="UniProtKB-ARBA"/>
</dbReference>
<evidence type="ECO:0000313" key="3">
    <source>
        <dbReference type="Proteomes" id="UP000056109"/>
    </source>
</evidence>
<evidence type="ECO:0000313" key="2">
    <source>
        <dbReference type="EMBL" id="CEF42146.1"/>
    </source>
</evidence>
<keyword evidence="3" id="KW-1185">Reference proteome</keyword>
<dbReference type="AlphaFoldDB" id="A0A0U5BCR9"/>
<dbReference type="Gene3D" id="3.90.550.10">
    <property type="entry name" value="Spore Coat Polysaccharide Biosynthesis Protein SpsA, Chain A"/>
    <property type="match status" value="1"/>
</dbReference>
<dbReference type="PANTHER" id="PTHR22916:SF3">
    <property type="entry name" value="UDP-GLCNAC:BETAGAL BETA-1,3-N-ACETYLGLUCOSAMINYLTRANSFERASE-LIKE PROTEIN 1"/>
    <property type="match status" value="1"/>
</dbReference>
<organism evidence="2 3">
    <name type="scientific">Acetobacter senegalensis</name>
    <dbReference type="NCBI Taxonomy" id="446692"/>
    <lineage>
        <taxon>Bacteria</taxon>
        <taxon>Pseudomonadati</taxon>
        <taxon>Pseudomonadota</taxon>
        <taxon>Alphaproteobacteria</taxon>
        <taxon>Acetobacterales</taxon>
        <taxon>Acetobacteraceae</taxon>
        <taxon>Acetobacter</taxon>
    </lineage>
</organism>
<dbReference type="PATRIC" id="fig|446692.3.peg.3039"/>